<dbReference type="KEGG" id="rub:GBA63_06470"/>
<name>A0A6G8Q7B1_9ACTN</name>
<evidence type="ECO:0000256" key="1">
    <source>
        <dbReference type="SAM" id="MobiDB-lite"/>
    </source>
</evidence>
<organism evidence="2 3">
    <name type="scientific">Rubrobacter tropicus</name>
    <dbReference type="NCBI Taxonomy" id="2653851"/>
    <lineage>
        <taxon>Bacteria</taxon>
        <taxon>Bacillati</taxon>
        <taxon>Actinomycetota</taxon>
        <taxon>Rubrobacteria</taxon>
        <taxon>Rubrobacterales</taxon>
        <taxon>Rubrobacteraceae</taxon>
        <taxon>Rubrobacter</taxon>
    </lineage>
</organism>
<sequence>MKESVKHAGIIGSVPGAAGREVPSKSGWISLIDDTARRLTRREPRTTAVDTDTRTGERNARDPGTSRSALDAGLTGGMTFLFDGSGKGRRR</sequence>
<accession>A0A6G8Q7B1</accession>
<feature type="compositionally biased region" description="Basic and acidic residues" evidence="1">
    <location>
        <begin position="41"/>
        <end position="61"/>
    </location>
</feature>
<reference evidence="2 3" key="1">
    <citation type="submission" date="2019-10" db="EMBL/GenBank/DDBJ databases">
        <title>Rubrobacter sp nov SCSIO 52090 isolated from a deep-sea sediment in the South China Sea.</title>
        <authorList>
            <person name="Chen R.W."/>
        </authorList>
    </citation>
    <scope>NUCLEOTIDE SEQUENCE [LARGE SCALE GENOMIC DNA]</scope>
    <source>
        <strain evidence="2 3">SCSIO 52909</strain>
    </source>
</reference>
<dbReference type="Proteomes" id="UP000501452">
    <property type="component" value="Chromosome"/>
</dbReference>
<dbReference type="EMBL" id="CP045119">
    <property type="protein sequence ID" value="QIN82333.1"/>
    <property type="molecule type" value="Genomic_DNA"/>
</dbReference>
<feature type="region of interest" description="Disordered" evidence="1">
    <location>
        <begin position="41"/>
        <end position="73"/>
    </location>
</feature>
<dbReference type="RefSeq" id="WP_166174564.1">
    <property type="nucleotide sequence ID" value="NZ_CP045119.1"/>
</dbReference>
<gene>
    <name evidence="2" type="ORF">GBA63_06470</name>
</gene>
<proteinExistence type="predicted"/>
<keyword evidence="3" id="KW-1185">Reference proteome</keyword>
<evidence type="ECO:0000313" key="3">
    <source>
        <dbReference type="Proteomes" id="UP000501452"/>
    </source>
</evidence>
<dbReference type="AlphaFoldDB" id="A0A6G8Q7B1"/>
<protein>
    <submittedName>
        <fullName evidence="2">Uncharacterized protein</fullName>
    </submittedName>
</protein>
<evidence type="ECO:0000313" key="2">
    <source>
        <dbReference type="EMBL" id="QIN82333.1"/>
    </source>
</evidence>